<feature type="signal peptide" evidence="1">
    <location>
        <begin position="1"/>
        <end position="21"/>
    </location>
</feature>
<evidence type="ECO:0000313" key="3">
    <source>
        <dbReference type="Proteomes" id="UP000002157"/>
    </source>
</evidence>
<dbReference type="eggNOG" id="COG3539">
    <property type="taxonomic scope" value="Bacteria"/>
</dbReference>
<dbReference type="RefSeq" id="WP_012270819.1">
    <property type="nucleotide sequence ID" value="NC_010322.1"/>
</dbReference>
<evidence type="ECO:0008006" key="4">
    <source>
        <dbReference type="Google" id="ProtNLM"/>
    </source>
</evidence>
<accession>B0KS84</accession>
<sequence length="215" mass="22646">MNIKQWIAMGMALGCSTAVFANTTDVIVSGVIKPSACTPSLSGGGTFDFGVITAAELREDRVTRFKSQPQQLAVNCGAPTRFALRGVDGRADSNMLPSNVTFGLGTNDLDQRIGAYFLQGIGSSVVVDGNSSVTRLITADSGKSWAPDSNSINFSLYNGKEGHFHGFAVDAQIPTAIKQLTADLQVDMSISALKNLTVTDDITIDGASTIEVSYL</sequence>
<evidence type="ECO:0000256" key="1">
    <source>
        <dbReference type="SAM" id="SignalP"/>
    </source>
</evidence>
<proteinExistence type="predicted"/>
<dbReference type="InterPro" id="IPR010546">
    <property type="entry name" value="DUF1120"/>
</dbReference>
<dbReference type="EMBL" id="CP000926">
    <property type="protein sequence ID" value="ABY97039.1"/>
    <property type="molecule type" value="Genomic_DNA"/>
</dbReference>
<reference evidence="2 3" key="1">
    <citation type="submission" date="2008-01" db="EMBL/GenBank/DDBJ databases">
        <title>Complete sequence of Pseudomonas putida GB-1.</title>
        <authorList>
            <consortium name="US DOE Joint Genome Institute"/>
            <person name="Copeland A."/>
            <person name="Lucas S."/>
            <person name="Lapidus A."/>
            <person name="Barry K."/>
            <person name="Glavina del Rio T."/>
            <person name="Dalin E."/>
            <person name="Tice H."/>
            <person name="Pitluck S."/>
            <person name="Bruce D."/>
            <person name="Goodwin L."/>
            <person name="Chertkov O."/>
            <person name="Brettin T."/>
            <person name="Detter J.C."/>
            <person name="Han C."/>
            <person name="Kuske C.R."/>
            <person name="Schmutz J."/>
            <person name="Larimer F."/>
            <person name="Land M."/>
            <person name="Hauser L."/>
            <person name="Kyrpides N."/>
            <person name="Kim E."/>
            <person name="McCarthy J.K."/>
            <person name="Richardson P."/>
        </authorList>
    </citation>
    <scope>NUCLEOTIDE SEQUENCE [LARGE SCALE GENOMIC DNA]</scope>
    <source>
        <strain evidence="2 3">GB-1</strain>
    </source>
</reference>
<dbReference type="PROSITE" id="PS51257">
    <property type="entry name" value="PROKAR_LIPOPROTEIN"/>
    <property type="match status" value="1"/>
</dbReference>
<dbReference type="AlphaFoldDB" id="B0KS84"/>
<dbReference type="HOGENOM" id="CLU_093407_1_2_6"/>
<protein>
    <recommendedName>
        <fullName evidence="4">DUF1120 domain-containing protein</fullName>
    </recommendedName>
</protein>
<gene>
    <name evidence="2" type="ordered locus">PputGB1_1131</name>
</gene>
<dbReference type="KEGG" id="ppg:PputGB1_1131"/>
<evidence type="ECO:0000313" key="2">
    <source>
        <dbReference type="EMBL" id="ABY97039.1"/>
    </source>
</evidence>
<organism evidence="2 3">
    <name type="scientific">Pseudomonas putida (strain GB-1)</name>
    <dbReference type="NCBI Taxonomy" id="76869"/>
    <lineage>
        <taxon>Bacteria</taxon>
        <taxon>Pseudomonadati</taxon>
        <taxon>Pseudomonadota</taxon>
        <taxon>Gammaproteobacteria</taxon>
        <taxon>Pseudomonadales</taxon>
        <taxon>Pseudomonadaceae</taxon>
        <taxon>Pseudomonas</taxon>
    </lineage>
</organism>
<dbReference type="Pfam" id="PF06551">
    <property type="entry name" value="DUF1120"/>
    <property type="match status" value="1"/>
</dbReference>
<name>B0KS84_PSEPG</name>
<feature type="chain" id="PRO_5002749702" description="DUF1120 domain-containing protein" evidence="1">
    <location>
        <begin position="22"/>
        <end position="215"/>
    </location>
</feature>
<keyword evidence="1" id="KW-0732">Signal</keyword>
<dbReference type="Proteomes" id="UP000002157">
    <property type="component" value="Chromosome"/>
</dbReference>